<dbReference type="InterPro" id="IPR049398">
    <property type="entry name" value="ETF-QO/FixC_UQ-bd"/>
</dbReference>
<reference evidence="17" key="1">
    <citation type="submission" date="2023-03" db="EMBL/GenBank/DDBJ databases">
        <title>Massive genome expansion in bonnet fungi (Mycena s.s.) driven by repeated elements and novel gene families across ecological guilds.</title>
        <authorList>
            <consortium name="Lawrence Berkeley National Laboratory"/>
            <person name="Harder C.B."/>
            <person name="Miyauchi S."/>
            <person name="Viragh M."/>
            <person name="Kuo A."/>
            <person name="Thoen E."/>
            <person name="Andreopoulos B."/>
            <person name="Lu D."/>
            <person name="Skrede I."/>
            <person name="Drula E."/>
            <person name="Henrissat B."/>
            <person name="Morin E."/>
            <person name="Kohler A."/>
            <person name="Barry K."/>
            <person name="LaButti K."/>
            <person name="Morin E."/>
            <person name="Salamov A."/>
            <person name="Lipzen A."/>
            <person name="Mereny Z."/>
            <person name="Hegedus B."/>
            <person name="Baldrian P."/>
            <person name="Stursova M."/>
            <person name="Weitz H."/>
            <person name="Taylor A."/>
            <person name="Grigoriev I.V."/>
            <person name="Nagy L.G."/>
            <person name="Martin F."/>
            <person name="Kauserud H."/>
        </authorList>
    </citation>
    <scope>NUCLEOTIDE SEQUENCE</scope>
    <source>
        <strain evidence="17">CBHHK182m</strain>
    </source>
</reference>
<dbReference type="InterPro" id="IPR007859">
    <property type="entry name" value="ETF-QO/FixX_C"/>
</dbReference>
<dbReference type="PROSITE" id="PS51379">
    <property type="entry name" value="4FE4S_FER_2"/>
    <property type="match status" value="1"/>
</dbReference>
<evidence type="ECO:0000256" key="6">
    <source>
        <dbReference type="ARBA" id="ARBA00022630"/>
    </source>
</evidence>
<keyword evidence="13" id="KW-0830">Ubiquinone</keyword>
<dbReference type="SUPFAM" id="SSF54862">
    <property type="entry name" value="4Fe-4S ferredoxins"/>
    <property type="match status" value="1"/>
</dbReference>
<feature type="domain" description="4Fe-4S ferredoxin-type" evidence="16">
    <location>
        <begin position="670"/>
        <end position="699"/>
    </location>
</feature>
<evidence type="ECO:0000256" key="7">
    <source>
        <dbReference type="ARBA" id="ARBA00022723"/>
    </source>
</evidence>
<feature type="compositionally biased region" description="Low complexity" evidence="15">
    <location>
        <begin position="19"/>
        <end position="30"/>
    </location>
</feature>
<keyword evidence="8" id="KW-0274">FAD</keyword>
<feature type="region of interest" description="Disordered" evidence="15">
    <location>
        <begin position="576"/>
        <end position="598"/>
    </location>
</feature>
<keyword evidence="9" id="KW-0249">Electron transport</keyword>
<feature type="region of interest" description="Disordered" evidence="15">
    <location>
        <begin position="643"/>
        <end position="662"/>
    </location>
</feature>
<dbReference type="Gene3D" id="3.30.9.90">
    <property type="match status" value="1"/>
</dbReference>
<evidence type="ECO:0000256" key="15">
    <source>
        <dbReference type="SAM" id="MobiDB-lite"/>
    </source>
</evidence>
<dbReference type="Proteomes" id="UP001215598">
    <property type="component" value="Unassembled WGS sequence"/>
</dbReference>
<dbReference type="Pfam" id="PF05187">
    <property type="entry name" value="Fer4_ETF_QO"/>
    <property type="match status" value="1"/>
</dbReference>
<organism evidence="17 18">
    <name type="scientific">Mycena metata</name>
    <dbReference type="NCBI Taxonomy" id="1033252"/>
    <lineage>
        <taxon>Eukaryota</taxon>
        <taxon>Fungi</taxon>
        <taxon>Dikarya</taxon>
        <taxon>Basidiomycota</taxon>
        <taxon>Agaricomycotina</taxon>
        <taxon>Agaricomycetes</taxon>
        <taxon>Agaricomycetidae</taxon>
        <taxon>Agaricales</taxon>
        <taxon>Marasmiineae</taxon>
        <taxon>Mycenaceae</taxon>
        <taxon>Mycena</taxon>
    </lineage>
</organism>
<dbReference type="EMBL" id="JARKIB010000017">
    <property type="protein sequence ID" value="KAJ7769923.1"/>
    <property type="molecule type" value="Genomic_DNA"/>
</dbReference>
<evidence type="ECO:0000256" key="8">
    <source>
        <dbReference type="ARBA" id="ARBA00022827"/>
    </source>
</evidence>
<evidence type="ECO:0000256" key="11">
    <source>
        <dbReference type="ARBA" id="ARBA00023004"/>
    </source>
</evidence>
<evidence type="ECO:0000313" key="17">
    <source>
        <dbReference type="EMBL" id="KAJ7769923.1"/>
    </source>
</evidence>
<keyword evidence="6" id="KW-0285">Flavoprotein</keyword>
<feature type="compositionally biased region" description="Basic and acidic residues" evidence="15">
    <location>
        <begin position="652"/>
        <end position="662"/>
    </location>
</feature>
<comment type="function">
    <text evidence="3">Accepts electrons from ETF and reduces ubiquinone.</text>
</comment>
<name>A0AAD7JRC5_9AGAR</name>
<sequence>MLARRLLARRRPRPRQLHTTAPTFATQTTPYSPLTEPRESESVDVCIVGAGPAGLAAAIRLRQLASETDHDVRVVVLEKGSEVGAHILSGAVIEPSALDALLPEWRTMDGQPLTQAVTSSGMRWLTPKYAIPIPHPPQMNNKGNYVGSLSQVARWLGGVAEELGAEVYAGFAGAHLLMAGEPDFAWDGPGAAGGGEPRLVRSVHGVLTHDAGLTRARTKSPRFEAGVAFRARATLLAEGAHGSLSKQVVGMYGLREGKAGQTYGIGVKEVWRVAPEKHTPGKVLHTLGHPLSLNTYGGGWEYHMSDNLVSIGLVVGLDYANPWLEPYREFQRMKHHPHFRALLSSPGAERLAYGARALTEGGLQSLPRLDFPGGALVGCAAGVVNAAKIKGTHNAMRTGMLAAEATFAALHPGVAFKSTAWGGKFNNVKPANADADSSTSSTDPDSETHTPLSLAHYTAAFPHSPAHADLWAVRNVRPAFNTRLGVLGGVLYAGVDTLLGGRVPWTFAGGGHGGKGLDPSTTSPDALATLPASRCQPIAYPPFEPPLSTDLMTSVALTGTNHAEGEAVHLRVVRGRGGALGPDGSVQPSDSHSEATSTETLAETLPETAAQRRAHVATNVGAYAGLLQRACPAGVYEYVPDDGGRAVPGNSPEKDKDGKVKGEVEGWEGKKLVINSQNCIHCKLCDIKVPTQDITWTVPEGGGGPKYTLT</sequence>
<protein>
    <recommendedName>
        <fullName evidence="4">electron-transferring-flavoprotein dehydrogenase</fullName>
        <ecNumber evidence="4">1.5.5.1</ecNumber>
    </recommendedName>
    <alternativeName>
        <fullName evidence="14">Electron-transferring-flavoprotein dehydrogenase</fullName>
    </alternativeName>
</protein>
<evidence type="ECO:0000256" key="2">
    <source>
        <dbReference type="ARBA" id="ARBA00001974"/>
    </source>
</evidence>
<keyword evidence="11" id="KW-0408">Iron</keyword>
<keyword evidence="5" id="KW-0813">Transport</keyword>
<accession>A0AAD7JRC5</accession>
<dbReference type="Gene3D" id="3.50.50.60">
    <property type="entry name" value="FAD/NAD(P)-binding domain"/>
    <property type="match status" value="1"/>
</dbReference>
<dbReference type="GO" id="GO:0004174">
    <property type="term" value="F:electron-transferring-flavoprotein dehydrogenase activity"/>
    <property type="evidence" value="ECO:0007669"/>
    <property type="project" value="UniProtKB-EC"/>
</dbReference>
<evidence type="ECO:0000313" key="18">
    <source>
        <dbReference type="Proteomes" id="UP001215598"/>
    </source>
</evidence>
<dbReference type="GO" id="GO:0005743">
    <property type="term" value="C:mitochondrial inner membrane"/>
    <property type="evidence" value="ECO:0007669"/>
    <property type="project" value="TreeGrafter"/>
</dbReference>
<comment type="cofactor">
    <cofactor evidence="2">
        <name>FAD</name>
        <dbReference type="ChEBI" id="CHEBI:57692"/>
    </cofactor>
</comment>
<feature type="compositionally biased region" description="Basic residues" evidence="15">
    <location>
        <begin position="1"/>
        <end position="16"/>
    </location>
</feature>
<dbReference type="PANTHER" id="PTHR10617">
    <property type="entry name" value="ELECTRON TRANSFER FLAVOPROTEIN-UBIQUINONE OXIDOREDUCTASE"/>
    <property type="match status" value="1"/>
</dbReference>
<evidence type="ECO:0000256" key="3">
    <source>
        <dbReference type="ARBA" id="ARBA00002819"/>
    </source>
</evidence>
<dbReference type="Pfam" id="PF13450">
    <property type="entry name" value="NAD_binding_8"/>
    <property type="match status" value="1"/>
</dbReference>
<feature type="region of interest" description="Disordered" evidence="15">
    <location>
        <begin position="1"/>
        <end position="38"/>
    </location>
</feature>
<dbReference type="Gene3D" id="3.30.70.20">
    <property type="match status" value="1"/>
</dbReference>
<dbReference type="GO" id="GO:0046872">
    <property type="term" value="F:metal ion binding"/>
    <property type="evidence" value="ECO:0007669"/>
    <property type="project" value="UniProtKB-KW"/>
</dbReference>
<keyword evidence="7" id="KW-0479">Metal-binding</keyword>
<evidence type="ECO:0000256" key="14">
    <source>
        <dbReference type="ARBA" id="ARBA00032754"/>
    </source>
</evidence>
<dbReference type="InterPro" id="IPR040156">
    <property type="entry name" value="ETF-QO"/>
</dbReference>
<feature type="region of interest" description="Disordered" evidence="15">
    <location>
        <begin position="431"/>
        <end position="450"/>
    </location>
</feature>
<comment type="cofactor">
    <cofactor evidence="1">
        <name>[4Fe-4S] cluster</name>
        <dbReference type="ChEBI" id="CHEBI:49883"/>
    </cofactor>
</comment>
<keyword evidence="10" id="KW-0560">Oxidoreductase</keyword>
<keyword evidence="12" id="KW-0411">Iron-sulfur</keyword>
<dbReference type="GO" id="GO:0051536">
    <property type="term" value="F:iron-sulfur cluster binding"/>
    <property type="evidence" value="ECO:0007669"/>
    <property type="project" value="UniProtKB-KW"/>
</dbReference>
<dbReference type="Pfam" id="PF21162">
    <property type="entry name" value="ETFQO_UQ-bd"/>
    <property type="match status" value="1"/>
</dbReference>
<evidence type="ECO:0000259" key="16">
    <source>
        <dbReference type="PROSITE" id="PS51379"/>
    </source>
</evidence>
<dbReference type="SUPFAM" id="SSF51905">
    <property type="entry name" value="FAD/NAD(P)-binding domain"/>
    <property type="match status" value="1"/>
</dbReference>
<dbReference type="AlphaFoldDB" id="A0AAD7JRC5"/>
<evidence type="ECO:0000256" key="5">
    <source>
        <dbReference type="ARBA" id="ARBA00022448"/>
    </source>
</evidence>
<dbReference type="EC" id="1.5.5.1" evidence="4"/>
<feature type="compositionally biased region" description="Low complexity" evidence="15">
    <location>
        <begin position="431"/>
        <end position="443"/>
    </location>
</feature>
<evidence type="ECO:0000256" key="4">
    <source>
        <dbReference type="ARBA" id="ARBA00012696"/>
    </source>
</evidence>
<evidence type="ECO:0000256" key="9">
    <source>
        <dbReference type="ARBA" id="ARBA00022982"/>
    </source>
</evidence>
<keyword evidence="18" id="KW-1185">Reference proteome</keyword>
<evidence type="ECO:0000256" key="12">
    <source>
        <dbReference type="ARBA" id="ARBA00023014"/>
    </source>
</evidence>
<dbReference type="InterPro" id="IPR017896">
    <property type="entry name" value="4Fe4S_Fe-S-bd"/>
</dbReference>
<evidence type="ECO:0000256" key="10">
    <source>
        <dbReference type="ARBA" id="ARBA00023002"/>
    </source>
</evidence>
<gene>
    <name evidence="17" type="ORF">B0H16DRAFT_1776847</name>
</gene>
<comment type="caution">
    <text evidence="17">The sequence shown here is derived from an EMBL/GenBank/DDBJ whole genome shotgun (WGS) entry which is preliminary data.</text>
</comment>
<dbReference type="InterPro" id="IPR036188">
    <property type="entry name" value="FAD/NAD-bd_sf"/>
</dbReference>
<dbReference type="SUPFAM" id="SSF54373">
    <property type="entry name" value="FAD-linked reductases, C-terminal domain"/>
    <property type="match status" value="1"/>
</dbReference>
<evidence type="ECO:0000256" key="13">
    <source>
        <dbReference type="ARBA" id="ARBA00023075"/>
    </source>
</evidence>
<dbReference type="PANTHER" id="PTHR10617:SF107">
    <property type="entry name" value="ELECTRON TRANSFER FLAVOPROTEIN-UBIQUINONE OXIDOREDUCTASE, MITOCHONDRIAL"/>
    <property type="match status" value="1"/>
</dbReference>
<proteinExistence type="predicted"/>
<evidence type="ECO:0000256" key="1">
    <source>
        <dbReference type="ARBA" id="ARBA00001966"/>
    </source>
</evidence>